<gene>
    <name evidence="1" type="ORF">BRX40_02620</name>
    <name evidence="2" type="ORF">CA257_06220</name>
</gene>
<dbReference type="AlphaFoldDB" id="A0A1L6J6J9"/>
<evidence type="ECO:0000313" key="1">
    <source>
        <dbReference type="EMBL" id="APR51467.1"/>
    </source>
</evidence>
<proteinExistence type="predicted"/>
<dbReference type="RefSeq" id="WP_075150580.1">
    <property type="nucleotide sequence ID" value="NZ_CP018820.1"/>
</dbReference>
<dbReference type="EMBL" id="CP018820">
    <property type="protein sequence ID" value="APR51467.1"/>
    <property type="molecule type" value="Genomic_DNA"/>
</dbReference>
<reference evidence="3" key="2">
    <citation type="submission" date="2016-12" db="EMBL/GenBank/DDBJ databases">
        <title>Whole genome sequencing of Sphingomonas sp. ABOJV.</title>
        <authorList>
            <person name="Conlan S."/>
            <person name="Thomas P.J."/>
            <person name="Mullikin J."/>
            <person name="Palmore T.N."/>
            <person name="Frank K.M."/>
            <person name="Segre J.A."/>
        </authorList>
    </citation>
    <scope>NUCLEOTIDE SEQUENCE [LARGE SCALE GENOMIC DNA]</scope>
    <source>
        <strain evidence="3">ABOJV</strain>
    </source>
</reference>
<dbReference type="Proteomes" id="UP000286681">
    <property type="component" value="Unassembled WGS sequence"/>
</dbReference>
<name>A0A1L6J6J9_9SPHN</name>
<evidence type="ECO:0000313" key="3">
    <source>
        <dbReference type="Proteomes" id="UP000185161"/>
    </source>
</evidence>
<protein>
    <submittedName>
        <fullName evidence="1">Uncharacterized protein</fullName>
    </submittedName>
</protein>
<reference evidence="2 4" key="3">
    <citation type="submission" date="2018-07" db="EMBL/GenBank/DDBJ databases">
        <title>Genomic and Epidemiologic Investigation of an Indolent Hospital Outbreak.</title>
        <authorList>
            <person name="Johnson R.C."/>
            <person name="Deming C."/>
            <person name="Conlan S."/>
            <person name="Zellmer C.J."/>
            <person name="Michelin A.V."/>
            <person name="Lee-Lin S."/>
            <person name="Thomas P.J."/>
            <person name="Park M."/>
            <person name="Weingarten R.A."/>
            <person name="Less J."/>
            <person name="Dekker J.P."/>
            <person name="Frank K.M."/>
            <person name="Musser K.A."/>
            <person name="Mcquiston J.R."/>
            <person name="Henderson D.K."/>
            <person name="Lau A.F."/>
            <person name="Palmore T.N."/>
            <person name="Segre J.A."/>
        </authorList>
    </citation>
    <scope>NUCLEOTIDE SEQUENCE [LARGE SCALE GENOMIC DNA]</scope>
    <source>
        <strain evidence="2 4">SK-NIH.Env10_0317</strain>
    </source>
</reference>
<evidence type="ECO:0000313" key="4">
    <source>
        <dbReference type="Proteomes" id="UP000286681"/>
    </source>
</evidence>
<organism evidence="1 3">
    <name type="scientific">Sphingomonas koreensis</name>
    <dbReference type="NCBI Taxonomy" id="93064"/>
    <lineage>
        <taxon>Bacteria</taxon>
        <taxon>Pseudomonadati</taxon>
        <taxon>Pseudomonadota</taxon>
        <taxon>Alphaproteobacteria</taxon>
        <taxon>Sphingomonadales</taxon>
        <taxon>Sphingomonadaceae</taxon>
        <taxon>Sphingomonas</taxon>
    </lineage>
</organism>
<dbReference type="EMBL" id="QQWO01000004">
    <property type="protein sequence ID" value="RSV05540.1"/>
    <property type="molecule type" value="Genomic_DNA"/>
</dbReference>
<dbReference type="Proteomes" id="UP000185161">
    <property type="component" value="Chromosome"/>
</dbReference>
<reference evidence="1" key="1">
    <citation type="submission" date="2016-12" db="EMBL/GenBank/DDBJ databases">
        <title>Whole genome sequencing of Sphingomonas koreensis.</title>
        <authorList>
            <person name="Conlan S."/>
            <person name="Thomas P.J."/>
            <person name="Mullikin J."/>
            <person name="Palmore T.N."/>
            <person name="Frank K.M."/>
            <person name="Segre J.A."/>
        </authorList>
    </citation>
    <scope>NUCLEOTIDE SEQUENCE</scope>
    <source>
        <strain evidence="1">ABOJV</strain>
    </source>
</reference>
<dbReference type="GeneID" id="44131441"/>
<evidence type="ECO:0000313" key="2">
    <source>
        <dbReference type="EMBL" id="RSV05540.1"/>
    </source>
</evidence>
<accession>A0A1L6J6J9</accession>
<dbReference type="OrthoDB" id="7575278at2"/>
<keyword evidence="3" id="KW-1185">Reference proteome</keyword>
<sequence>MLRFLLVVAALAALAFIAVTLFAVGAAGLALFFGARKLRQRLAGAKLKRMKQARPADPLEAAWAAAAGEADWAVSRIAAARTSCARLIAIADAEPLAADAVDWANVVRRRVPDLVAACLNESRDATGTERRRNLEDLVESLEKIGAEADRRRDRFREARVSPFAVQRTYVEQRTRPDPLG</sequence>
<dbReference type="KEGG" id="skr:BRX40_02620"/>